<keyword evidence="2" id="KW-0964">Secreted</keyword>
<evidence type="ECO:0000256" key="2">
    <source>
        <dbReference type="ARBA" id="ARBA00022525"/>
    </source>
</evidence>
<gene>
    <name evidence="5" type="ORF">A4U43_C04F10030</name>
</gene>
<dbReference type="AlphaFoldDB" id="A0A5P1EZN9"/>
<proteinExistence type="predicted"/>
<reference evidence="6" key="1">
    <citation type="journal article" date="2017" name="Nat. Commun.">
        <title>The asparagus genome sheds light on the origin and evolution of a young Y chromosome.</title>
        <authorList>
            <person name="Harkess A."/>
            <person name="Zhou J."/>
            <person name="Xu C."/>
            <person name="Bowers J.E."/>
            <person name="Van der Hulst R."/>
            <person name="Ayyampalayam S."/>
            <person name="Mercati F."/>
            <person name="Riccardi P."/>
            <person name="McKain M.R."/>
            <person name="Kakrana A."/>
            <person name="Tang H."/>
            <person name="Ray J."/>
            <person name="Groenendijk J."/>
            <person name="Arikit S."/>
            <person name="Mathioni S.M."/>
            <person name="Nakano M."/>
            <person name="Shan H."/>
            <person name="Telgmann-Rauber A."/>
            <person name="Kanno A."/>
            <person name="Yue Z."/>
            <person name="Chen H."/>
            <person name="Li W."/>
            <person name="Chen Y."/>
            <person name="Xu X."/>
            <person name="Zhang Y."/>
            <person name="Luo S."/>
            <person name="Chen H."/>
            <person name="Gao J."/>
            <person name="Mao Z."/>
            <person name="Pires J.C."/>
            <person name="Luo M."/>
            <person name="Kudrna D."/>
            <person name="Wing R.A."/>
            <person name="Meyers B.C."/>
            <person name="Yi K."/>
            <person name="Kong H."/>
            <person name="Lavrijsen P."/>
            <person name="Sunseri F."/>
            <person name="Falavigna A."/>
            <person name="Ye Y."/>
            <person name="Leebens-Mack J.H."/>
            <person name="Chen G."/>
        </authorList>
    </citation>
    <scope>NUCLEOTIDE SEQUENCE [LARGE SCALE GENOMIC DNA]</scope>
    <source>
        <strain evidence="6">cv. DH0086</strain>
    </source>
</reference>
<dbReference type="InterPro" id="IPR051582">
    <property type="entry name" value="LRR_extensin-like_regulator"/>
</dbReference>
<dbReference type="PANTHER" id="PTHR32093:SF120">
    <property type="entry name" value="LEUCINE-RICH REPEAT EXTENSIN-LIKE PROTEIN 3-RELATED"/>
    <property type="match status" value="1"/>
</dbReference>
<name>A0A5P1EZN9_ASPOF</name>
<evidence type="ECO:0000256" key="1">
    <source>
        <dbReference type="ARBA" id="ARBA00004613"/>
    </source>
</evidence>
<organism evidence="5 6">
    <name type="scientific">Asparagus officinalis</name>
    <name type="common">Garden asparagus</name>
    <dbReference type="NCBI Taxonomy" id="4686"/>
    <lineage>
        <taxon>Eukaryota</taxon>
        <taxon>Viridiplantae</taxon>
        <taxon>Streptophyta</taxon>
        <taxon>Embryophyta</taxon>
        <taxon>Tracheophyta</taxon>
        <taxon>Spermatophyta</taxon>
        <taxon>Magnoliopsida</taxon>
        <taxon>Liliopsida</taxon>
        <taxon>Asparagales</taxon>
        <taxon>Asparagaceae</taxon>
        <taxon>Asparagoideae</taxon>
        <taxon>Asparagus</taxon>
    </lineage>
</organism>
<sequence length="93" mass="10533">MDPTFVFPNPNLRRAYIALQDWKQASVSDPSPSNLNVTVVAGIDFNHSDIAGYLPEKLSLLSDLVLFHINSNRFKTLAVFLLDLWECCSMAYR</sequence>
<dbReference type="Gramene" id="ONK71568">
    <property type="protein sequence ID" value="ONK71568"/>
    <property type="gene ID" value="A4U43_C04F10030"/>
</dbReference>
<evidence type="ECO:0000256" key="3">
    <source>
        <dbReference type="ARBA" id="ARBA00022729"/>
    </source>
</evidence>
<evidence type="ECO:0000313" key="6">
    <source>
        <dbReference type="Proteomes" id="UP000243459"/>
    </source>
</evidence>
<evidence type="ECO:0000256" key="4">
    <source>
        <dbReference type="ARBA" id="ARBA00022737"/>
    </source>
</evidence>
<dbReference type="GO" id="GO:0005576">
    <property type="term" value="C:extracellular region"/>
    <property type="evidence" value="ECO:0007669"/>
    <property type="project" value="UniProtKB-SubCell"/>
</dbReference>
<keyword evidence="3" id="KW-0732">Signal</keyword>
<protein>
    <submittedName>
        <fullName evidence="5">Uncharacterized protein</fullName>
    </submittedName>
</protein>
<dbReference type="EMBL" id="CM007384">
    <property type="protein sequence ID" value="ONK71568.1"/>
    <property type="molecule type" value="Genomic_DNA"/>
</dbReference>
<accession>A0A5P1EZN9</accession>
<dbReference type="PANTHER" id="PTHR32093">
    <property type="entry name" value="LEUCINE-RICH REPEAT EXTENSIN-LIKE PROTEIN 3-RELATED"/>
    <property type="match status" value="1"/>
</dbReference>
<dbReference type="Proteomes" id="UP000243459">
    <property type="component" value="Chromosome 4"/>
</dbReference>
<comment type="subcellular location">
    <subcellularLocation>
        <location evidence="1">Secreted</location>
    </subcellularLocation>
</comment>
<keyword evidence="6" id="KW-1185">Reference proteome</keyword>
<evidence type="ECO:0000313" key="5">
    <source>
        <dbReference type="EMBL" id="ONK71568.1"/>
    </source>
</evidence>
<keyword evidence="4" id="KW-0677">Repeat</keyword>